<dbReference type="GO" id="GO:0008408">
    <property type="term" value="F:3'-5' exonuclease activity"/>
    <property type="evidence" value="ECO:0007669"/>
    <property type="project" value="InterPro"/>
</dbReference>
<comment type="caution">
    <text evidence="9">The sequence shown here is derived from an EMBL/GenBank/DDBJ whole genome shotgun (WGS) entry which is preliminary data.</text>
</comment>
<dbReference type="EMBL" id="BMOF01000033">
    <property type="protein sequence ID" value="GGK02939.1"/>
    <property type="molecule type" value="Genomic_DNA"/>
</dbReference>
<dbReference type="FunFam" id="3.40.50.300:FF:001255">
    <property type="entry name" value="DNA polymerase III subunit delta"/>
    <property type="match status" value="1"/>
</dbReference>
<keyword evidence="4" id="KW-0548">Nucleotidyltransferase</keyword>
<dbReference type="Pfam" id="PF09115">
    <property type="entry name" value="DNApol3-delta_C"/>
    <property type="match status" value="1"/>
</dbReference>
<dbReference type="Pfam" id="PF13177">
    <property type="entry name" value="DNA_pol3_delta2"/>
    <property type="match status" value="1"/>
</dbReference>
<evidence type="ECO:0000256" key="5">
    <source>
        <dbReference type="ARBA" id="ARBA00022705"/>
    </source>
</evidence>
<dbReference type="NCBIfam" id="TIGR00678">
    <property type="entry name" value="holB"/>
    <property type="match status" value="1"/>
</dbReference>
<organism evidence="9 10">
    <name type="scientific">Calditerricola satsumensis</name>
    <dbReference type="NCBI Taxonomy" id="373054"/>
    <lineage>
        <taxon>Bacteria</taxon>
        <taxon>Bacillati</taxon>
        <taxon>Bacillota</taxon>
        <taxon>Bacilli</taxon>
        <taxon>Bacillales</taxon>
        <taxon>Bacillaceae</taxon>
        <taxon>Calditerricola</taxon>
    </lineage>
</organism>
<evidence type="ECO:0000256" key="1">
    <source>
        <dbReference type="ARBA" id="ARBA00012417"/>
    </source>
</evidence>
<dbReference type="Proteomes" id="UP000637720">
    <property type="component" value="Unassembled WGS sequence"/>
</dbReference>
<dbReference type="EC" id="2.7.7.7" evidence="1"/>
<dbReference type="InterPro" id="IPR027417">
    <property type="entry name" value="P-loop_NTPase"/>
</dbReference>
<evidence type="ECO:0000256" key="7">
    <source>
        <dbReference type="ARBA" id="ARBA00049244"/>
    </source>
</evidence>
<evidence type="ECO:0000256" key="6">
    <source>
        <dbReference type="ARBA" id="ARBA00022932"/>
    </source>
</evidence>
<dbReference type="InterPro" id="IPR015199">
    <property type="entry name" value="DNA_pol_III_delta_C"/>
</dbReference>
<evidence type="ECO:0000256" key="3">
    <source>
        <dbReference type="ARBA" id="ARBA00022679"/>
    </source>
</evidence>
<dbReference type="GO" id="GO:0006261">
    <property type="term" value="P:DNA-templated DNA replication"/>
    <property type="evidence" value="ECO:0007669"/>
    <property type="project" value="TreeGrafter"/>
</dbReference>
<dbReference type="GO" id="GO:0003887">
    <property type="term" value="F:DNA-directed DNA polymerase activity"/>
    <property type="evidence" value="ECO:0007669"/>
    <property type="project" value="UniProtKB-KW"/>
</dbReference>
<dbReference type="GO" id="GO:0003677">
    <property type="term" value="F:DNA binding"/>
    <property type="evidence" value="ECO:0007669"/>
    <property type="project" value="InterPro"/>
</dbReference>
<dbReference type="RefSeq" id="WP_054669686.1">
    <property type="nucleotide sequence ID" value="NZ_BMOF01000033.1"/>
</dbReference>
<keyword evidence="3" id="KW-0808">Transferase</keyword>
<evidence type="ECO:0000259" key="8">
    <source>
        <dbReference type="Pfam" id="PF09115"/>
    </source>
</evidence>
<dbReference type="PANTHER" id="PTHR11669">
    <property type="entry name" value="REPLICATION FACTOR C / DNA POLYMERASE III GAMMA-TAU SUBUNIT"/>
    <property type="match status" value="1"/>
</dbReference>
<keyword evidence="5" id="KW-0235">DNA replication</keyword>
<keyword evidence="6" id="KW-0239">DNA-directed DNA polymerase</keyword>
<feature type="domain" description="DNA polymerase III delta subunit C-terminal" evidence="8">
    <location>
        <begin position="251"/>
        <end position="323"/>
    </location>
</feature>
<dbReference type="AlphaFoldDB" id="A0A8J3B8C8"/>
<reference evidence="9" key="2">
    <citation type="submission" date="2020-09" db="EMBL/GenBank/DDBJ databases">
        <authorList>
            <person name="Sun Q."/>
            <person name="Ohkuma M."/>
        </authorList>
    </citation>
    <scope>NUCLEOTIDE SEQUENCE</scope>
    <source>
        <strain evidence="9">JCM 14719</strain>
    </source>
</reference>
<dbReference type="InterPro" id="IPR050238">
    <property type="entry name" value="DNA_Rep/Repair_Clamp_Loader"/>
</dbReference>
<evidence type="ECO:0000256" key="4">
    <source>
        <dbReference type="ARBA" id="ARBA00022695"/>
    </source>
</evidence>
<name>A0A8J3B8C8_9BACI</name>
<sequence>MAWRDVSGQEPIATRLRAALRLGRVAHAYLFAGPRGVGKKRMARELAKALVCARGGDEACDACRECRRVEDGNHPDVRWIAPEGASLRIEQIRELKREAAYGTLEARQKVVVVERADALTVQAANSLLKVLEEPPVPTVFVLLAENAHAVLPTIRSRCQLISFPPLDAEWVAARLTDEGFPAAQARLAAHLAPGLDEARKICQSEGFAPLKTLVIQWTQDLLQHGASSLLALQDKLFARNPEREEVLLWCDLLLLWYRDVLHVQLGRREHLAYAERRDELERQAAKWSQAGVLQAIDAVVAARKRLALPTNAQLVLEQLAIRLLEGIRCA</sequence>
<protein>
    <recommendedName>
        <fullName evidence="2">DNA polymerase III subunit delta'</fullName>
        <ecNumber evidence="1">2.7.7.7</ecNumber>
    </recommendedName>
</protein>
<dbReference type="InterPro" id="IPR004622">
    <property type="entry name" value="DNA_pol_HolB"/>
</dbReference>
<evidence type="ECO:0000313" key="10">
    <source>
        <dbReference type="Proteomes" id="UP000637720"/>
    </source>
</evidence>
<proteinExistence type="predicted"/>
<dbReference type="GO" id="GO:0009360">
    <property type="term" value="C:DNA polymerase III complex"/>
    <property type="evidence" value="ECO:0007669"/>
    <property type="project" value="InterPro"/>
</dbReference>
<dbReference type="Gene3D" id="3.40.50.300">
    <property type="entry name" value="P-loop containing nucleotide triphosphate hydrolases"/>
    <property type="match status" value="1"/>
</dbReference>
<gene>
    <name evidence="9" type="primary">holB</name>
    <name evidence="9" type="ORF">GCM10007043_16200</name>
</gene>
<reference evidence="9" key="1">
    <citation type="journal article" date="2014" name="Int. J. Syst. Evol. Microbiol.">
        <title>Complete genome sequence of Corynebacterium casei LMG S-19264T (=DSM 44701T), isolated from a smear-ripened cheese.</title>
        <authorList>
            <consortium name="US DOE Joint Genome Institute (JGI-PGF)"/>
            <person name="Walter F."/>
            <person name="Albersmeier A."/>
            <person name="Kalinowski J."/>
            <person name="Ruckert C."/>
        </authorList>
    </citation>
    <scope>NUCLEOTIDE SEQUENCE</scope>
    <source>
        <strain evidence="9">JCM 14719</strain>
    </source>
</reference>
<dbReference type="SUPFAM" id="SSF52540">
    <property type="entry name" value="P-loop containing nucleoside triphosphate hydrolases"/>
    <property type="match status" value="1"/>
</dbReference>
<evidence type="ECO:0000256" key="2">
    <source>
        <dbReference type="ARBA" id="ARBA00014363"/>
    </source>
</evidence>
<keyword evidence="10" id="KW-1185">Reference proteome</keyword>
<comment type="catalytic activity">
    <reaction evidence="7">
        <text>DNA(n) + a 2'-deoxyribonucleoside 5'-triphosphate = DNA(n+1) + diphosphate</text>
        <dbReference type="Rhea" id="RHEA:22508"/>
        <dbReference type="Rhea" id="RHEA-COMP:17339"/>
        <dbReference type="Rhea" id="RHEA-COMP:17340"/>
        <dbReference type="ChEBI" id="CHEBI:33019"/>
        <dbReference type="ChEBI" id="CHEBI:61560"/>
        <dbReference type="ChEBI" id="CHEBI:173112"/>
        <dbReference type="EC" id="2.7.7.7"/>
    </reaction>
</comment>
<accession>A0A8J3B8C8</accession>
<evidence type="ECO:0000313" key="9">
    <source>
        <dbReference type="EMBL" id="GGK02939.1"/>
    </source>
</evidence>
<dbReference type="PANTHER" id="PTHR11669:SF8">
    <property type="entry name" value="DNA POLYMERASE III SUBUNIT DELTA"/>
    <property type="match status" value="1"/>
</dbReference>